<reference evidence="1" key="1">
    <citation type="submission" date="2023-12" db="EMBL/GenBank/DDBJ databases">
        <title>Genome sequencing and assembly of bacterial species from a model synthetic community.</title>
        <authorList>
            <person name="Hogle S.L."/>
        </authorList>
    </citation>
    <scope>NUCLEOTIDE SEQUENCE</scope>
    <source>
        <strain evidence="1">SBW25</strain>
    </source>
</reference>
<sequence>MSKNSRITPVSSDYETCAECYVRLMIYPGERHPDEITNIMQVRPTLINVAGEKITNSRGLTREVKNSGWFLSTEGYVLSKDLREHIDWIVEKISPHRESLRTVQKIDGVKITLKCVWFSLLGHSGPVLWPEQMRALADLDLECSFDVYFVES</sequence>
<gene>
    <name evidence="1" type="ORF">U0037_21580</name>
</gene>
<evidence type="ECO:0000313" key="1">
    <source>
        <dbReference type="EMBL" id="WQD70624.1"/>
    </source>
</evidence>
<evidence type="ECO:0000313" key="2">
    <source>
        <dbReference type="Proteomes" id="UP001325023"/>
    </source>
</evidence>
<protein>
    <submittedName>
        <fullName evidence="1">DUF4279 domain-containing protein</fullName>
    </submittedName>
</protein>
<dbReference type="EMBL" id="CP140009">
    <property type="protein sequence ID" value="WQD70624.1"/>
    <property type="molecule type" value="Genomic_DNA"/>
</dbReference>
<keyword evidence="2" id="KW-1185">Reference proteome</keyword>
<dbReference type="Proteomes" id="UP001325023">
    <property type="component" value="Chromosome"/>
</dbReference>
<name>A0ACD4XN29_PSEFL</name>
<accession>A0ACD4XN29</accession>
<organism evidence="1 2">
    <name type="scientific">Pseudomonas fluorescens</name>
    <dbReference type="NCBI Taxonomy" id="294"/>
    <lineage>
        <taxon>Bacteria</taxon>
        <taxon>Pseudomonadati</taxon>
        <taxon>Pseudomonadota</taxon>
        <taxon>Gammaproteobacteria</taxon>
        <taxon>Pseudomonadales</taxon>
        <taxon>Pseudomonadaceae</taxon>
        <taxon>Pseudomonas</taxon>
    </lineage>
</organism>
<proteinExistence type="predicted"/>